<protein>
    <submittedName>
        <fullName evidence="1">Uncharacterized protein</fullName>
    </submittedName>
</protein>
<dbReference type="EMBL" id="CSBK01003240">
    <property type="protein sequence ID" value="CPA73065.1"/>
    <property type="molecule type" value="Genomic_DNA"/>
</dbReference>
<dbReference type="EMBL" id="CGCX01002205">
    <property type="protein sequence ID" value="CFS08569.1"/>
    <property type="molecule type" value="Genomic_DNA"/>
</dbReference>
<proteinExistence type="predicted"/>
<dbReference type="EMBL" id="CNGE01000574">
    <property type="protein sequence ID" value="CKT01269.1"/>
    <property type="molecule type" value="Genomic_DNA"/>
</dbReference>
<accession>A0A654U889</accession>
<reference evidence="6 7" key="2">
    <citation type="submission" date="2015-03" db="EMBL/GenBank/DDBJ databases">
        <authorList>
            <consortium name="Pathogen Informatics"/>
        </authorList>
    </citation>
    <scope>NUCLEOTIDE SEQUENCE [LARGE SCALE GENOMIC DNA]</scope>
    <source>
        <strain evidence="3 9">Bir 172</strain>
        <strain evidence="2 10">Bir 187</strain>
        <strain evidence="1 8">C09601061</strain>
        <strain evidence="4 7">G09801536</strain>
        <strain evidence="6">N09902308</strain>
    </source>
</reference>
<dbReference type="EMBL" id="CSAD01000476">
    <property type="protein sequence ID" value="COW04604.1"/>
    <property type="molecule type" value="Genomic_DNA"/>
</dbReference>
<evidence type="ECO:0000313" key="10">
    <source>
        <dbReference type="Proteomes" id="UP000049023"/>
    </source>
</evidence>
<dbReference type="Proteomes" id="UP000049023">
    <property type="component" value="Unassembled WGS sequence"/>
</dbReference>
<reference evidence="5" key="1">
    <citation type="submission" date="2015-03" db="EMBL/GenBank/DDBJ databases">
        <authorList>
            <consortium name="Pathogen Informatics"/>
            <person name="Murphy D."/>
        </authorList>
    </citation>
    <scope>NUCLEOTIDE SEQUENCE</scope>
    <source>
        <strain evidence="5">N09902308</strain>
    </source>
</reference>
<evidence type="ECO:0000313" key="5">
    <source>
        <dbReference type="EMBL" id="CPA73065.1"/>
    </source>
</evidence>
<sequence>MAAAHHQGADAGLVHVGAHQGVSGVRAPSLREITISVAIDGDLGGSSLCETYHPAHQLYDHHRGSMPCSCTASNSGL</sequence>
<gene>
    <name evidence="1" type="ORF">ERS007657_03941</name>
    <name evidence="4" type="ORF">ERS007679_02989</name>
    <name evidence="5" type="ORF">ERS007739_04797</name>
    <name evidence="3" type="ORF">ERS027646_02834</name>
    <name evidence="2" type="ORF">ERS027661_01427</name>
</gene>
<evidence type="ECO:0000313" key="8">
    <source>
        <dbReference type="Proteomes" id="UP000046680"/>
    </source>
</evidence>
<dbReference type="AlphaFoldDB" id="A0A654U889"/>
<evidence type="ECO:0000313" key="2">
    <source>
        <dbReference type="EMBL" id="CKR48055.1"/>
    </source>
</evidence>
<evidence type="ECO:0000313" key="7">
    <source>
        <dbReference type="Proteomes" id="UP000045842"/>
    </source>
</evidence>
<dbReference type="Proteomes" id="UP000045842">
    <property type="component" value="Unassembled WGS sequence"/>
</dbReference>
<dbReference type="Proteomes" id="UP000048948">
    <property type="component" value="Unassembled WGS sequence"/>
</dbReference>
<organism evidence="1 8">
    <name type="scientific">Mycobacterium tuberculosis</name>
    <dbReference type="NCBI Taxonomy" id="1773"/>
    <lineage>
        <taxon>Bacteria</taxon>
        <taxon>Bacillati</taxon>
        <taxon>Actinomycetota</taxon>
        <taxon>Actinomycetes</taxon>
        <taxon>Mycobacteriales</taxon>
        <taxon>Mycobacteriaceae</taxon>
        <taxon>Mycobacterium</taxon>
        <taxon>Mycobacterium tuberculosis complex</taxon>
    </lineage>
</organism>
<evidence type="ECO:0000313" key="6">
    <source>
        <dbReference type="Proteomes" id="UP000039021"/>
    </source>
</evidence>
<evidence type="ECO:0000313" key="9">
    <source>
        <dbReference type="Proteomes" id="UP000048948"/>
    </source>
</evidence>
<dbReference type="Proteomes" id="UP000039021">
    <property type="component" value="Unassembled WGS sequence"/>
</dbReference>
<dbReference type="Proteomes" id="UP000046680">
    <property type="component" value="Unassembled WGS sequence"/>
</dbReference>
<name>A0A654U889_MYCTX</name>
<evidence type="ECO:0000313" key="1">
    <source>
        <dbReference type="EMBL" id="CFS08569.1"/>
    </source>
</evidence>
<evidence type="ECO:0000313" key="3">
    <source>
        <dbReference type="EMBL" id="CKT01269.1"/>
    </source>
</evidence>
<evidence type="ECO:0000313" key="4">
    <source>
        <dbReference type="EMBL" id="COW04604.1"/>
    </source>
</evidence>
<dbReference type="EMBL" id="CNFU01000236">
    <property type="protein sequence ID" value="CKR48055.1"/>
    <property type="molecule type" value="Genomic_DNA"/>
</dbReference>